<keyword evidence="4 6" id="KW-0067">ATP-binding</keyword>
<dbReference type="EC" id="2.7.11.-" evidence="6"/>
<organism evidence="8 9">
    <name type="scientific">Prorocentrum cordatum</name>
    <dbReference type="NCBI Taxonomy" id="2364126"/>
    <lineage>
        <taxon>Eukaryota</taxon>
        <taxon>Sar</taxon>
        <taxon>Alveolata</taxon>
        <taxon>Dinophyceae</taxon>
        <taxon>Prorocentrales</taxon>
        <taxon>Prorocentraceae</taxon>
        <taxon>Prorocentrum</taxon>
    </lineage>
</organism>
<comment type="subcellular location">
    <subcellularLocation>
        <location evidence="6">Mitochondrion matrix</location>
    </subcellularLocation>
</comment>
<name>A0ABN9VLI7_9DINO</name>
<accession>A0ABN9VLI7</accession>
<dbReference type="InterPro" id="IPR036784">
    <property type="entry name" value="AK/P_DHK_N_sf"/>
</dbReference>
<evidence type="ECO:0000259" key="7">
    <source>
        <dbReference type="Pfam" id="PF10436"/>
    </source>
</evidence>
<keyword evidence="1 6" id="KW-0808">Transferase</keyword>
<dbReference type="Pfam" id="PF10436">
    <property type="entry name" value="BCDHK_Adom3"/>
    <property type="match status" value="1"/>
</dbReference>
<evidence type="ECO:0000256" key="4">
    <source>
        <dbReference type="ARBA" id="ARBA00022840"/>
    </source>
</evidence>
<evidence type="ECO:0000256" key="3">
    <source>
        <dbReference type="ARBA" id="ARBA00022777"/>
    </source>
</evidence>
<keyword evidence="9" id="KW-1185">Reference proteome</keyword>
<keyword evidence="2 6" id="KW-0547">Nucleotide-binding</keyword>
<evidence type="ECO:0000256" key="2">
    <source>
        <dbReference type="ARBA" id="ARBA00022741"/>
    </source>
</evidence>
<reference evidence="8" key="1">
    <citation type="submission" date="2023-10" db="EMBL/GenBank/DDBJ databases">
        <authorList>
            <person name="Chen Y."/>
            <person name="Shah S."/>
            <person name="Dougan E. K."/>
            <person name="Thang M."/>
            <person name="Chan C."/>
        </authorList>
    </citation>
    <scope>NUCLEOTIDE SEQUENCE [LARGE SCALE GENOMIC DNA]</scope>
</reference>
<evidence type="ECO:0000256" key="5">
    <source>
        <dbReference type="ARBA" id="ARBA00048201"/>
    </source>
</evidence>
<feature type="domain" description="Branched-chain alpha-ketoacid dehydrogenase kinase/Pyruvate dehydrogenase kinase N-terminal" evidence="7">
    <location>
        <begin position="38"/>
        <end position="157"/>
    </location>
</feature>
<evidence type="ECO:0000313" key="9">
    <source>
        <dbReference type="Proteomes" id="UP001189429"/>
    </source>
</evidence>
<keyword evidence="6" id="KW-0496">Mitochondrion</keyword>
<dbReference type="SUPFAM" id="SSF69012">
    <property type="entry name" value="alpha-ketoacid dehydrogenase kinase, N-terminal domain"/>
    <property type="match status" value="1"/>
</dbReference>
<dbReference type="EMBL" id="CAUYUJ010017361">
    <property type="protein sequence ID" value="CAK0874140.1"/>
    <property type="molecule type" value="Genomic_DNA"/>
</dbReference>
<dbReference type="Proteomes" id="UP001189429">
    <property type="component" value="Unassembled WGS sequence"/>
</dbReference>
<dbReference type="InterPro" id="IPR018955">
    <property type="entry name" value="BCDHK/PDK_N"/>
</dbReference>
<sequence>MAAALRPCRAPLATLARIDRLAAQRPPQNVTLNELQERMAKTSKTATPAAFVREARWLQEELPLRMAQLLADFNRLPFVALRCEPLADVWSIYWQELEALSALPRAESSDHVVRLKDELLLSQERRSGVIEAFRQAVGELRRFPDVQSSLEAFLDKAAR</sequence>
<gene>
    <name evidence="8" type="ORF">PCOR1329_LOCUS59131</name>
</gene>
<protein>
    <recommendedName>
        <fullName evidence="6">Protein-serine/threonine kinase</fullName>
        <ecNumber evidence="6">2.7.11.-</ecNumber>
    </recommendedName>
</protein>
<dbReference type="InterPro" id="IPR039028">
    <property type="entry name" value="BCKD/PDK"/>
</dbReference>
<evidence type="ECO:0000256" key="6">
    <source>
        <dbReference type="RuleBase" id="RU366032"/>
    </source>
</evidence>
<dbReference type="PANTHER" id="PTHR11947:SF3">
    <property type="entry name" value="[PYRUVATE DEHYDROGENASE (ACETYL-TRANSFERRING)] KINASE, MITOCHONDRIAL"/>
    <property type="match status" value="1"/>
</dbReference>
<comment type="caution">
    <text evidence="8">The sequence shown here is derived from an EMBL/GenBank/DDBJ whole genome shotgun (WGS) entry which is preliminary data.</text>
</comment>
<dbReference type="Gene3D" id="1.20.140.20">
    <property type="entry name" value="Alpha-ketoacid/pyruvate dehydrogenase kinase, N-terminal domain"/>
    <property type="match status" value="1"/>
</dbReference>
<proteinExistence type="inferred from homology"/>
<keyword evidence="3 6" id="KW-0418">Kinase</keyword>
<comment type="similarity">
    <text evidence="6">Belongs to the PDK/BCKDK protein kinase family.</text>
</comment>
<comment type="catalytic activity">
    <reaction evidence="5">
        <text>L-seryl-[pyruvate dehydrogenase E1 alpha subunit] + ATP = O-phospho-L-seryl-[pyruvate dehydrogenase E1 alpha subunit] + ADP + H(+)</text>
        <dbReference type="Rhea" id="RHEA:23052"/>
        <dbReference type="Rhea" id="RHEA-COMP:13689"/>
        <dbReference type="Rhea" id="RHEA-COMP:13690"/>
        <dbReference type="ChEBI" id="CHEBI:15378"/>
        <dbReference type="ChEBI" id="CHEBI:29999"/>
        <dbReference type="ChEBI" id="CHEBI:30616"/>
        <dbReference type="ChEBI" id="CHEBI:83421"/>
        <dbReference type="ChEBI" id="CHEBI:456216"/>
        <dbReference type="EC" id="2.7.11.2"/>
    </reaction>
</comment>
<dbReference type="PANTHER" id="PTHR11947">
    <property type="entry name" value="PYRUVATE DEHYDROGENASE KINASE"/>
    <property type="match status" value="1"/>
</dbReference>
<evidence type="ECO:0000313" key="8">
    <source>
        <dbReference type="EMBL" id="CAK0874140.1"/>
    </source>
</evidence>
<evidence type="ECO:0000256" key="1">
    <source>
        <dbReference type="ARBA" id="ARBA00022679"/>
    </source>
</evidence>